<feature type="compositionally biased region" description="Polar residues" evidence="1">
    <location>
        <begin position="465"/>
        <end position="483"/>
    </location>
</feature>
<proteinExistence type="predicted"/>
<evidence type="ECO:0000313" key="3">
    <source>
        <dbReference type="Proteomes" id="UP000070700"/>
    </source>
</evidence>
<feature type="compositionally biased region" description="Low complexity" evidence="1">
    <location>
        <begin position="484"/>
        <end position="495"/>
    </location>
</feature>
<dbReference type="RefSeq" id="XP_018070417.1">
    <property type="nucleotide sequence ID" value="XM_018216949.1"/>
</dbReference>
<feature type="compositionally biased region" description="Low complexity" evidence="1">
    <location>
        <begin position="23"/>
        <end position="35"/>
    </location>
</feature>
<gene>
    <name evidence="2" type="ORF">LY89DRAFT_698012</name>
</gene>
<feature type="region of interest" description="Disordered" evidence="1">
    <location>
        <begin position="465"/>
        <end position="600"/>
    </location>
</feature>
<dbReference type="EMBL" id="KQ947417">
    <property type="protein sequence ID" value="KUJ16062.1"/>
    <property type="molecule type" value="Genomic_DNA"/>
</dbReference>
<protein>
    <submittedName>
        <fullName evidence="2">Uncharacterized protein</fullName>
    </submittedName>
</protein>
<feature type="region of interest" description="Disordered" evidence="1">
    <location>
        <begin position="1"/>
        <end position="108"/>
    </location>
</feature>
<feature type="compositionally biased region" description="Low complexity" evidence="1">
    <location>
        <begin position="405"/>
        <end position="419"/>
    </location>
</feature>
<feature type="compositionally biased region" description="Polar residues" evidence="1">
    <location>
        <begin position="1"/>
        <end position="10"/>
    </location>
</feature>
<evidence type="ECO:0000256" key="1">
    <source>
        <dbReference type="SAM" id="MobiDB-lite"/>
    </source>
</evidence>
<feature type="compositionally biased region" description="Polar residues" evidence="1">
    <location>
        <begin position="49"/>
        <end position="69"/>
    </location>
</feature>
<feature type="region of interest" description="Disordered" evidence="1">
    <location>
        <begin position="372"/>
        <end position="437"/>
    </location>
</feature>
<organism evidence="2 3">
    <name type="scientific">Mollisia scopiformis</name>
    <name type="common">Conifer needle endophyte fungus</name>
    <name type="synonym">Phialocephala scopiformis</name>
    <dbReference type="NCBI Taxonomy" id="149040"/>
    <lineage>
        <taxon>Eukaryota</taxon>
        <taxon>Fungi</taxon>
        <taxon>Dikarya</taxon>
        <taxon>Ascomycota</taxon>
        <taxon>Pezizomycotina</taxon>
        <taxon>Leotiomycetes</taxon>
        <taxon>Helotiales</taxon>
        <taxon>Mollisiaceae</taxon>
        <taxon>Mollisia</taxon>
    </lineage>
</organism>
<feature type="compositionally biased region" description="Acidic residues" evidence="1">
    <location>
        <begin position="88"/>
        <end position="108"/>
    </location>
</feature>
<feature type="compositionally biased region" description="Polar residues" evidence="1">
    <location>
        <begin position="426"/>
        <end position="436"/>
    </location>
</feature>
<dbReference type="STRING" id="149040.A0A194X8E5"/>
<dbReference type="GeneID" id="28826675"/>
<dbReference type="KEGG" id="psco:LY89DRAFT_698012"/>
<keyword evidence="3" id="KW-1185">Reference proteome</keyword>
<evidence type="ECO:0000313" key="2">
    <source>
        <dbReference type="EMBL" id="KUJ16062.1"/>
    </source>
</evidence>
<dbReference type="OrthoDB" id="5402147at2759"/>
<name>A0A194X8E5_MOLSC</name>
<dbReference type="InParanoid" id="A0A194X8E5"/>
<dbReference type="Proteomes" id="UP000070700">
    <property type="component" value="Unassembled WGS sequence"/>
</dbReference>
<dbReference type="AlphaFoldDB" id="A0A194X8E5"/>
<reference evidence="2 3" key="1">
    <citation type="submission" date="2015-10" db="EMBL/GenBank/DDBJ databases">
        <title>Full genome of DAOMC 229536 Phialocephala scopiformis, a fungal endophyte of spruce producing the potent anti-insectan compound rugulosin.</title>
        <authorList>
            <consortium name="DOE Joint Genome Institute"/>
            <person name="Walker A.K."/>
            <person name="Frasz S.L."/>
            <person name="Seifert K.A."/>
            <person name="Miller J.D."/>
            <person name="Mondo S.J."/>
            <person name="Labutti K."/>
            <person name="Lipzen A."/>
            <person name="Dockter R."/>
            <person name="Kennedy M."/>
            <person name="Grigoriev I.V."/>
            <person name="Spatafora J.W."/>
        </authorList>
    </citation>
    <scope>NUCLEOTIDE SEQUENCE [LARGE SCALE GENOMIC DNA]</scope>
    <source>
        <strain evidence="2 3">CBS 120377</strain>
    </source>
</reference>
<accession>A0A194X8E5</accession>
<sequence>MAFRQPTTYHAPQRVYAAPPDETQTQAQPSSAQPQHLADSQEWILFSPSAASTTDRGYTTSTARTQTAGRSRISDFGSLDTAARSYDYDEASQDEGAIEEEEEDGELDSLDSHLHEFRAEPSVYGQGQSGEASGTVLPTHDGLGSFRLDQTVMGEEVQEHLYAFERFNPRRVKRRRESLELGMLELENERAAEAERTRRIEKWRMEQSRLLVDEIQKETRRRKQSMSTDRRSVVVDREQEDVATMSNVDSENVEEQVADEENESFWNRITRRVIRDLIGIDDDLLEIIFGESLPEDDDLSTTPPAVSPLDANRGIVPANEYKQDSWEHRLLERIARELGILVNQISDHPGAFSTYLQSQQMPLPYAGLPVIPETSRDIPAQPQPSSSILTSPADPQFLPTIQTATPAIPISTSLSPSPLEEADSTPRPSNPLSQPLTREEWERDLDIKMVFRYLRSRFTAKFSPYSESTYPQPPFSTAGTSHLATASTADTAARAARVRQHHPLVTRQSNTTKERRRSIEKRTWKPSVPGGGPSSPGAILNVRRGSSSCASDRIGGLKRSSRTVSGSSRHYWDFGPGGSQSVGSGSLIASTGGMGSWGEV</sequence>